<dbReference type="InterPro" id="IPR051599">
    <property type="entry name" value="Cell_Envelope_Assoc"/>
</dbReference>
<gene>
    <name evidence="2" type="ORF">G3O08_11725</name>
</gene>
<comment type="caution">
    <text evidence="2">The sequence shown here is derived from an EMBL/GenBank/DDBJ whole genome shotgun (WGS) entry which is preliminary data.</text>
</comment>
<dbReference type="EMBL" id="JAAGVY010000021">
    <property type="protein sequence ID" value="NEN24171.1"/>
    <property type="molecule type" value="Genomic_DNA"/>
</dbReference>
<dbReference type="AlphaFoldDB" id="A0A7K3WSZ0"/>
<dbReference type="InterPro" id="IPR003848">
    <property type="entry name" value="DUF218"/>
</dbReference>
<evidence type="ECO:0000259" key="1">
    <source>
        <dbReference type="Pfam" id="PF02698"/>
    </source>
</evidence>
<dbReference type="Proteomes" id="UP000486602">
    <property type="component" value="Unassembled WGS sequence"/>
</dbReference>
<organism evidence="2 3">
    <name type="scientific">Cryomorpha ignava</name>
    <dbReference type="NCBI Taxonomy" id="101383"/>
    <lineage>
        <taxon>Bacteria</taxon>
        <taxon>Pseudomonadati</taxon>
        <taxon>Bacteroidota</taxon>
        <taxon>Flavobacteriia</taxon>
        <taxon>Flavobacteriales</taxon>
        <taxon>Cryomorphaceae</taxon>
        <taxon>Cryomorpha</taxon>
    </lineage>
</organism>
<evidence type="ECO:0000313" key="2">
    <source>
        <dbReference type="EMBL" id="NEN24171.1"/>
    </source>
</evidence>
<proteinExistence type="predicted"/>
<reference evidence="2 3" key="1">
    <citation type="submission" date="2020-02" db="EMBL/GenBank/DDBJ databases">
        <title>Out from the shadows clarifying the taxonomy of the family Cryomorphaceae and related taxa by utilizing the GTDB taxonomic framework.</title>
        <authorList>
            <person name="Bowman J.P."/>
        </authorList>
    </citation>
    <scope>NUCLEOTIDE SEQUENCE [LARGE SCALE GENOMIC DNA]</scope>
    <source>
        <strain evidence="2 3">QSSC 1-22</strain>
    </source>
</reference>
<keyword evidence="3" id="KW-1185">Reference proteome</keyword>
<protein>
    <submittedName>
        <fullName evidence="2">Vancomycin high temperature exclusion protein</fullName>
    </submittedName>
</protein>
<dbReference type="PANTHER" id="PTHR30336">
    <property type="entry name" value="INNER MEMBRANE PROTEIN, PROBABLE PERMEASE"/>
    <property type="match status" value="1"/>
</dbReference>
<dbReference type="GO" id="GO:0005886">
    <property type="term" value="C:plasma membrane"/>
    <property type="evidence" value="ECO:0007669"/>
    <property type="project" value="TreeGrafter"/>
</dbReference>
<evidence type="ECO:0000313" key="3">
    <source>
        <dbReference type="Proteomes" id="UP000486602"/>
    </source>
</evidence>
<name>A0A7K3WSZ0_9FLAO</name>
<accession>A0A7K3WSZ0</accession>
<sequence>MLILISNKLVSNESKDCYTSVTEIPESDVALLLGTAKYRKNGGRNLYYRYRMEAAVKLFKAGKVKAIICSGDNATRYYDEPSTMKADLVKMGVPASLIYLDFAGFRTLDSVVRSKEIFSQTSITVVSQSFHNERALYIAYHKGIKAIGFNAQDVTRSYGLKTQAREFLARVKTILDIHFLNTEPKFLGEKIRINF</sequence>
<feature type="domain" description="DUF218" evidence="1">
    <location>
        <begin position="28"/>
        <end position="151"/>
    </location>
</feature>
<dbReference type="Pfam" id="PF02698">
    <property type="entry name" value="DUF218"/>
    <property type="match status" value="1"/>
</dbReference>
<dbReference type="CDD" id="cd06259">
    <property type="entry name" value="YdcF-like"/>
    <property type="match status" value="1"/>
</dbReference>
<dbReference type="PANTHER" id="PTHR30336:SF20">
    <property type="entry name" value="DUF218 DOMAIN-CONTAINING PROTEIN"/>
    <property type="match status" value="1"/>
</dbReference>